<dbReference type="AlphaFoldDB" id="A0A423LFS1"/>
<dbReference type="EMBL" id="MOBU01000010">
    <property type="protein sequence ID" value="RON67162.1"/>
    <property type="molecule type" value="Genomic_DNA"/>
</dbReference>
<dbReference type="InterPro" id="IPR050992">
    <property type="entry name" value="CheZ_family_phosphatases"/>
</dbReference>
<dbReference type="RefSeq" id="WP_123532777.1">
    <property type="nucleotide sequence ID" value="NZ_MOBU01000010.1"/>
</dbReference>
<reference evidence="3 4" key="1">
    <citation type="submission" date="2016-10" db="EMBL/GenBank/DDBJ databases">
        <title>Comparative genome analysis of multiple Pseudomonas spp. focuses on biocontrol and plant growth promoting traits.</title>
        <authorList>
            <person name="Tao X.-Y."/>
            <person name="Taylor C.G."/>
        </authorList>
    </citation>
    <scope>NUCLEOTIDE SEQUENCE [LARGE SCALE GENOMIC DNA]</scope>
    <source>
        <strain evidence="3 4">24D3</strain>
    </source>
</reference>
<sequence>MLILTTLQNDVLCEMFNIGVGQSAAALGAMLDDEVLLSVPEIRFVTVSEVAEYLGNKNASMYCIREPFNGAFSGHALLVFSEERSLDLVRALVRDIVSGAELERIQRDALMEVGNVVLNACISSLAEMIGSPFECGLPTIDVGDTRRILGVRVQNHIVMLIHICFELKEQNLEGFVVFVMNSTSYDKLIRAIDSFISRIS</sequence>
<keyword evidence="2" id="KW-0378">Hydrolase</keyword>
<proteinExistence type="predicted"/>
<gene>
    <name evidence="3" type="ORF">BK671_14375</name>
</gene>
<evidence type="ECO:0000313" key="3">
    <source>
        <dbReference type="EMBL" id="RON67162.1"/>
    </source>
</evidence>
<dbReference type="CDD" id="cd17910">
    <property type="entry name" value="CheC_ClassII"/>
    <property type="match status" value="1"/>
</dbReference>
<dbReference type="GO" id="GO:0016787">
    <property type="term" value="F:hydrolase activity"/>
    <property type="evidence" value="ECO:0007669"/>
    <property type="project" value="UniProtKB-KW"/>
</dbReference>
<accession>A0A423LFS1</accession>
<evidence type="ECO:0000256" key="1">
    <source>
        <dbReference type="ARBA" id="ARBA00022500"/>
    </source>
</evidence>
<dbReference type="InterPro" id="IPR028976">
    <property type="entry name" value="CheC-like_sf"/>
</dbReference>
<organism evidence="3 4">
    <name type="scientific">Pseudomonas fluorescens</name>
    <dbReference type="NCBI Taxonomy" id="294"/>
    <lineage>
        <taxon>Bacteria</taxon>
        <taxon>Pseudomonadati</taxon>
        <taxon>Pseudomonadota</taxon>
        <taxon>Gammaproteobacteria</taxon>
        <taxon>Pseudomonadales</taxon>
        <taxon>Pseudomonadaceae</taxon>
        <taxon>Pseudomonas</taxon>
    </lineage>
</organism>
<evidence type="ECO:0000313" key="4">
    <source>
        <dbReference type="Proteomes" id="UP000285757"/>
    </source>
</evidence>
<dbReference type="Proteomes" id="UP000285757">
    <property type="component" value="Unassembled WGS sequence"/>
</dbReference>
<dbReference type="GO" id="GO:0006935">
    <property type="term" value="P:chemotaxis"/>
    <property type="evidence" value="ECO:0007669"/>
    <property type="project" value="UniProtKB-KW"/>
</dbReference>
<dbReference type="PANTHER" id="PTHR43693:SF1">
    <property type="entry name" value="PROTEIN PHOSPHATASE CHEZ"/>
    <property type="match status" value="1"/>
</dbReference>
<dbReference type="SUPFAM" id="SSF103039">
    <property type="entry name" value="CheC-like"/>
    <property type="match status" value="1"/>
</dbReference>
<evidence type="ECO:0000256" key="2">
    <source>
        <dbReference type="ARBA" id="ARBA00022801"/>
    </source>
</evidence>
<evidence type="ECO:0008006" key="5">
    <source>
        <dbReference type="Google" id="ProtNLM"/>
    </source>
</evidence>
<protein>
    <recommendedName>
        <fullName evidence="5">Chemotaxis protein CheC</fullName>
    </recommendedName>
</protein>
<dbReference type="PANTHER" id="PTHR43693">
    <property type="entry name" value="PROTEIN PHOSPHATASE CHEZ"/>
    <property type="match status" value="1"/>
</dbReference>
<keyword evidence="1" id="KW-0145">Chemotaxis</keyword>
<comment type="caution">
    <text evidence="3">The sequence shown here is derived from an EMBL/GenBank/DDBJ whole genome shotgun (WGS) entry which is preliminary data.</text>
</comment>
<dbReference type="Gene3D" id="3.40.1550.10">
    <property type="entry name" value="CheC-like"/>
    <property type="match status" value="1"/>
</dbReference>
<name>A0A423LFS1_PSEFL</name>